<dbReference type="Proteomes" id="UP000663845">
    <property type="component" value="Unassembled WGS sequence"/>
</dbReference>
<sequence length="386" mass="42784">MLLNNSYMPQRSSSEQCLATSTPPNVGPSQILPFLYLGSQEDALSTKVMQDHHITHVINVSITGQKAPFLDENDDEHFLRIPINDCLNALLLPFFDQAFSFIEKARLNNGRVFIHCLAGISRSPALAVAYIMRHLNLSADDAYRYIKARRSHISPNFNFLGQLSEYERGLPLSTRTTTTSTIPIVKCIATTDSPLYDRRRFLQVEGCSSLKREHNNDQPKVPSRPKGFNFDLVNTRRPQSLLSPSSGIANLSVESPQPHHSSLPPKLLRPNSITLKRSSPTDEPYQSSELLNSSSNNESNSITNKRVKTLPRSTDTSPLLEKNDLINTFFEGTTTTATTTSSLSSKSLNRSNSAQSLDSATDATTTTTLNKSRTNSLNSSRELLVS</sequence>
<evidence type="ECO:0000256" key="2">
    <source>
        <dbReference type="ARBA" id="ARBA00013064"/>
    </source>
</evidence>
<evidence type="ECO:0000259" key="6">
    <source>
        <dbReference type="PROSITE" id="PS50054"/>
    </source>
</evidence>
<dbReference type="InterPro" id="IPR000387">
    <property type="entry name" value="Tyr_Pase_dom"/>
</dbReference>
<dbReference type="EMBL" id="CAJNON010000543">
    <property type="protein sequence ID" value="CAF1309885.1"/>
    <property type="molecule type" value="Genomic_DNA"/>
</dbReference>
<evidence type="ECO:0000256" key="3">
    <source>
        <dbReference type="ARBA" id="ARBA00022801"/>
    </source>
</evidence>
<dbReference type="EC" id="3.1.3.48" evidence="2"/>
<organism evidence="9 11">
    <name type="scientific">Adineta steineri</name>
    <dbReference type="NCBI Taxonomy" id="433720"/>
    <lineage>
        <taxon>Eukaryota</taxon>
        <taxon>Metazoa</taxon>
        <taxon>Spiralia</taxon>
        <taxon>Gnathifera</taxon>
        <taxon>Rotifera</taxon>
        <taxon>Eurotatoria</taxon>
        <taxon>Bdelloidea</taxon>
        <taxon>Adinetida</taxon>
        <taxon>Adinetidae</taxon>
        <taxon>Adineta</taxon>
    </lineage>
</organism>
<dbReference type="Pfam" id="PF00782">
    <property type="entry name" value="DSPc"/>
    <property type="match status" value="1"/>
</dbReference>
<dbReference type="InterPro" id="IPR000340">
    <property type="entry name" value="Dual-sp_phosphatase_cat-dom"/>
</dbReference>
<feature type="region of interest" description="Disordered" evidence="5">
    <location>
        <begin position="239"/>
        <end position="319"/>
    </location>
</feature>
<evidence type="ECO:0000256" key="1">
    <source>
        <dbReference type="ARBA" id="ARBA00008601"/>
    </source>
</evidence>
<dbReference type="InterPro" id="IPR029021">
    <property type="entry name" value="Prot-tyrosine_phosphatase-like"/>
</dbReference>
<feature type="region of interest" description="Disordered" evidence="5">
    <location>
        <begin position="336"/>
        <end position="386"/>
    </location>
</feature>
<keyword evidence="4" id="KW-0904">Protein phosphatase</keyword>
<dbReference type="Gene3D" id="3.90.190.10">
    <property type="entry name" value="Protein tyrosine phosphatase superfamily"/>
    <property type="match status" value="1"/>
</dbReference>
<dbReference type="PANTHER" id="PTHR10159:SF533">
    <property type="entry name" value="TYROSINE-PROTEIN PHOSPHATASE VHP-1"/>
    <property type="match status" value="1"/>
</dbReference>
<dbReference type="OrthoDB" id="165342at2759"/>
<evidence type="ECO:0000256" key="5">
    <source>
        <dbReference type="SAM" id="MobiDB-lite"/>
    </source>
</evidence>
<evidence type="ECO:0000313" key="10">
    <source>
        <dbReference type="EMBL" id="CAF3636182.1"/>
    </source>
</evidence>
<keyword evidence="3" id="KW-0378">Hydrolase</keyword>
<dbReference type="PROSITE" id="PS00383">
    <property type="entry name" value="TYR_PHOSPHATASE_1"/>
    <property type="match status" value="1"/>
</dbReference>
<dbReference type="SMART" id="SM00195">
    <property type="entry name" value="DSPc"/>
    <property type="match status" value="1"/>
</dbReference>
<dbReference type="GO" id="GO:0033550">
    <property type="term" value="F:MAP kinase tyrosine phosphatase activity"/>
    <property type="evidence" value="ECO:0007669"/>
    <property type="project" value="TreeGrafter"/>
</dbReference>
<dbReference type="GO" id="GO:0017017">
    <property type="term" value="F:MAP kinase tyrosine/serine/threonine phosphatase activity"/>
    <property type="evidence" value="ECO:0007669"/>
    <property type="project" value="TreeGrafter"/>
</dbReference>
<feature type="compositionally biased region" description="Polar residues" evidence="5">
    <location>
        <begin position="239"/>
        <end position="260"/>
    </location>
</feature>
<dbReference type="PROSITE" id="PS50054">
    <property type="entry name" value="TYR_PHOSPHATASE_DUAL"/>
    <property type="match status" value="1"/>
</dbReference>
<dbReference type="SUPFAM" id="SSF52799">
    <property type="entry name" value="(Phosphotyrosine protein) phosphatases II"/>
    <property type="match status" value="1"/>
</dbReference>
<evidence type="ECO:0000313" key="9">
    <source>
        <dbReference type="EMBL" id="CAF1359653.1"/>
    </source>
</evidence>
<dbReference type="EMBL" id="CAJNOG010000795">
    <property type="protein sequence ID" value="CAF1359653.1"/>
    <property type="molecule type" value="Genomic_DNA"/>
</dbReference>
<comment type="caution">
    <text evidence="9">The sequence shown here is derived from an EMBL/GenBank/DDBJ whole genome shotgun (WGS) entry which is preliminary data.</text>
</comment>
<comment type="similarity">
    <text evidence="1">Belongs to the protein-tyrosine phosphatase family. Non-receptor class dual specificity subfamily.</text>
</comment>
<dbReference type="EMBL" id="CAJOAY010000339">
    <property type="protein sequence ID" value="CAF3636182.1"/>
    <property type="molecule type" value="Genomic_DNA"/>
</dbReference>
<dbReference type="GO" id="GO:0043409">
    <property type="term" value="P:negative regulation of MAPK cascade"/>
    <property type="evidence" value="ECO:0007669"/>
    <property type="project" value="TreeGrafter"/>
</dbReference>
<dbReference type="AlphaFoldDB" id="A0A815HU60"/>
<accession>A0A815HU60</accession>
<reference evidence="9" key="1">
    <citation type="submission" date="2021-02" db="EMBL/GenBank/DDBJ databases">
        <authorList>
            <person name="Nowell W R."/>
        </authorList>
    </citation>
    <scope>NUCLEOTIDE SEQUENCE</scope>
</reference>
<feature type="domain" description="Tyrosine specific protein phosphatases" evidence="7">
    <location>
        <begin position="92"/>
        <end position="153"/>
    </location>
</feature>
<protein>
    <recommendedName>
        <fullName evidence="2">protein-tyrosine-phosphatase</fullName>
        <ecNumber evidence="2">3.1.3.48</ecNumber>
    </recommendedName>
</protein>
<dbReference type="PROSITE" id="PS50056">
    <property type="entry name" value="TYR_PHOSPHATASE_2"/>
    <property type="match status" value="1"/>
</dbReference>
<proteinExistence type="inferred from homology"/>
<feature type="region of interest" description="Disordered" evidence="5">
    <location>
        <begin position="212"/>
        <end position="231"/>
    </location>
</feature>
<dbReference type="Proteomes" id="UP000663891">
    <property type="component" value="Unassembled WGS sequence"/>
</dbReference>
<dbReference type="Proteomes" id="UP000663881">
    <property type="component" value="Unassembled WGS sequence"/>
</dbReference>
<dbReference type="InterPro" id="IPR020422">
    <property type="entry name" value="TYR_PHOSPHATASE_DUAL_dom"/>
</dbReference>
<evidence type="ECO:0000256" key="4">
    <source>
        <dbReference type="ARBA" id="ARBA00022912"/>
    </source>
</evidence>
<dbReference type="GO" id="GO:0008330">
    <property type="term" value="F:protein tyrosine/threonine phosphatase activity"/>
    <property type="evidence" value="ECO:0007669"/>
    <property type="project" value="TreeGrafter"/>
</dbReference>
<dbReference type="GO" id="GO:0005737">
    <property type="term" value="C:cytoplasm"/>
    <property type="evidence" value="ECO:0007669"/>
    <property type="project" value="TreeGrafter"/>
</dbReference>
<evidence type="ECO:0000313" key="11">
    <source>
        <dbReference type="Proteomes" id="UP000663845"/>
    </source>
</evidence>
<feature type="compositionally biased region" description="Low complexity" evidence="5">
    <location>
        <begin position="287"/>
        <end position="301"/>
    </location>
</feature>
<feature type="region of interest" description="Disordered" evidence="5">
    <location>
        <begin position="1"/>
        <end position="23"/>
    </location>
</feature>
<gene>
    <name evidence="9" type="ORF">JYZ213_LOCUS35506</name>
    <name evidence="10" type="ORF">OKA104_LOCUS8395</name>
    <name evidence="8" type="ORF">VCS650_LOCUS31532</name>
</gene>
<evidence type="ECO:0000313" key="8">
    <source>
        <dbReference type="EMBL" id="CAF1309885.1"/>
    </source>
</evidence>
<evidence type="ECO:0000259" key="7">
    <source>
        <dbReference type="PROSITE" id="PS50056"/>
    </source>
</evidence>
<name>A0A815HU60_9BILA</name>
<feature type="domain" description="Tyrosine-protein phosphatase" evidence="6">
    <location>
        <begin position="27"/>
        <end position="172"/>
    </location>
</feature>
<dbReference type="PANTHER" id="PTHR10159">
    <property type="entry name" value="DUAL SPECIFICITY PROTEIN PHOSPHATASE"/>
    <property type="match status" value="1"/>
</dbReference>
<dbReference type="InterPro" id="IPR016130">
    <property type="entry name" value="Tyr_Pase_AS"/>
</dbReference>